<feature type="region of interest" description="Disordered" evidence="1">
    <location>
        <begin position="328"/>
        <end position="349"/>
    </location>
</feature>
<reference evidence="4 5" key="1">
    <citation type="submission" date="2024-11" db="EMBL/GenBank/DDBJ databases">
        <title>A near-complete genome assembly of Cinchona calisaya.</title>
        <authorList>
            <person name="Lian D.C."/>
            <person name="Zhao X.W."/>
            <person name="Wei L."/>
        </authorList>
    </citation>
    <scope>NUCLEOTIDE SEQUENCE [LARGE SCALE GENOMIC DNA]</scope>
    <source>
        <tissue evidence="4">Nenye</tissue>
    </source>
</reference>
<feature type="chain" id="PRO_5044809817" description="NHL repeat-containing protein" evidence="3">
    <location>
        <begin position="23"/>
        <end position="386"/>
    </location>
</feature>
<evidence type="ECO:0000256" key="1">
    <source>
        <dbReference type="SAM" id="MobiDB-lite"/>
    </source>
</evidence>
<keyword evidence="2" id="KW-0812">Transmembrane</keyword>
<dbReference type="PANTHER" id="PTHR13833:SF71">
    <property type="entry name" value="NHL DOMAIN-CONTAINING PROTEIN"/>
    <property type="match status" value="1"/>
</dbReference>
<comment type="caution">
    <text evidence="4">The sequence shown here is derived from an EMBL/GenBank/DDBJ whole genome shotgun (WGS) entry which is preliminary data.</text>
</comment>
<proteinExistence type="predicted"/>
<evidence type="ECO:0000313" key="4">
    <source>
        <dbReference type="EMBL" id="KAL3501215.1"/>
    </source>
</evidence>
<evidence type="ECO:0000313" key="5">
    <source>
        <dbReference type="Proteomes" id="UP001630127"/>
    </source>
</evidence>
<keyword evidence="2" id="KW-0472">Membrane</keyword>
<evidence type="ECO:0008006" key="6">
    <source>
        <dbReference type="Google" id="ProtNLM"/>
    </source>
</evidence>
<protein>
    <recommendedName>
        <fullName evidence="6">NHL repeat-containing protein</fullName>
    </recommendedName>
</protein>
<dbReference type="EMBL" id="JBJUIK010000015">
    <property type="protein sequence ID" value="KAL3501215.1"/>
    <property type="molecule type" value="Genomic_DNA"/>
</dbReference>
<feature type="signal peptide" evidence="3">
    <location>
        <begin position="1"/>
        <end position="22"/>
    </location>
</feature>
<dbReference type="InterPro" id="IPR011042">
    <property type="entry name" value="6-blade_b-propeller_TolB-like"/>
</dbReference>
<keyword evidence="3" id="KW-0732">Signal</keyword>
<dbReference type="Proteomes" id="UP001630127">
    <property type="component" value="Unassembled WGS sequence"/>
</dbReference>
<keyword evidence="2" id="KW-1133">Transmembrane helix</keyword>
<dbReference type="Gene3D" id="2.120.10.30">
    <property type="entry name" value="TolB, C-terminal domain"/>
    <property type="match status" value="1"/>
</dbReference>
<dbReference type="PANTHER" id="PTHR13833">
    <property type="match status" value="1"/>
</dbReference>
<keyword evidence="5" id="KW-1185">Reference proteome</keyword>
<accession>A0ABD2Y356</accession>
<organism evidence="4 5">
    <name type="scientific">Cinchona calisaya</name>
    <dbReference type="NCBI Taxonomy" id="153742"/>
    <lineage>
        <taxon>Eukaryota</taxon>
        <taxon>Viridiplantae</taxon>
        <taxon>Streptophyta</taxon>
        <taxon>Embryophyta</taxon>
        <taxon>Tracheophyta</taxon>
        <taxon>Spermatophyta</taxon>
        <taxon>Magnoliopsida</taxon>
        <taxon>eudicotyledons</taxon>
        <taxon>Gunneridae</taxon>
        <taxon>Pentapetalae</taxon>
        <taxon>asterids</taxon>
        <taxon>lamiids</taxon>
        <taxon>Gentianales</taxon>
        <taxon>Rubiaceae</taxon>
        <taxon>Cinchonoideae</taxon>
        <taxon>Cinchoneae</taxon>
        <taxon>Cinchona</taxon>
    </lineage>
</organism>
<evidence type="ECO:0000256" key="2">
    <source>
        <dbReference type="SAM" id="Phobius"/>
    </source>
</evidence>
<evidence type="ECO:0000256" key="3">
    <source>
        <dbReference type="SAM" id="SignalP"/>
    </source>
</evidence>
<dbReference type="SUPFAM" id="SSF101898">
    <property type="entry name" value="NHL repeat"/>
    <property type="match status" value="1"/>
</dbReference>
<sequence>MASSIYSLLVLLLFFTLTKTEGGQLLLEEGYTVSTILDGNKLHINPHSILPQFGSSDLIILDSTSSTFYTLSFPNPQGYADGELDSAIFNKPKSFAVDFKGNLYVADKFNYTIRKISTSGVTTIAGGYSQKPGKKDGPAQNASFSDEFELVFIPDRCALLISDYGNNLVRQINLKKEDCSHGSQSVMGTASAWALGLGLSCLLGLVIGFVIRPYVTRRGGPRFLPCNKTWKYYLISLERQVLMLCLDIRNAIVRSTLYSFLNRLILMSLCTLSLMFRIKTVEPQTSRKEPLSLLDCDDSKDNDGSRSHVDLLKDLISFDEGVVSSGHANKNIEEKDDENENTEFPTTSNGKVNSLIQANIKGFVEQARKTAVADPFQCSMGLVKRK</sequence>
<dbReference type="AlphaFoldDB" id="A0ABD2Y356"/>
<name>A0ABD2Y356_9GENT</name>
<gene>
    <name evidence="4" type="ORF">ACH5RR_035664</name>
</gene>
<feature type="transmembrane region" description="Helical" evidence="2">
    <location>
        <begin position="190"/>
        <end position="211"/>
    </location>
</feature>